<evidence type="ECO:0000313" key="2">
    <source>
        <dbReference type="EMBL" id="QLL73787.1"/>
    </source>
</evidence>
<protein>
    <recommendedName>
        <fullName evidence="1">CapR homology domain-containing protein</fullName>
    </recommendedName>
</protein>
<feature type="domain" description="CapR homology" evidence="1">
    <location>
        <begin position="83"/>
        <end position="131"/>
    </location>
</feature>
<name>A0A7H9E8T9_9LACO</name>
<gene>
    <name evidence="2" type="ORF">GTO85_05090</name>
</gene>
<evidence type="ECO:0000259" key="1">
    <source>
        <dbReference type="Pfam" id="PF21817"/>
    </source>
</evidence>
<dbReference type="RefSeq" id="WP_180862033.1">
    <property type="nucleotide sequence ID" value="NZ_CP047415.1"/>
</dbReference>
<sequence>MLYNIHMKKITQEEFEKRVENVQHGQYEVLGKYKNQTSKIKVKCLYCSKVMDLLAKNLMTKRVGKNCNHHLPLTENEVKARISKASNYNIEMIGKYKGARVKIQMHCKKCDYKWNTEPYVIYSDHGCPNCSQKARVTDQVFEKFLQENATDYELVGNIVSSKKAVKILHKTCGTVFEMTPHNFMISGQRCPNEAYIKASNNRAYSFREMNDILQKATNGAYEIVKDYKRANINAICLHVKCGHTFKAHPGQLSRGETGCPYCASSKGEKAVRIYLTQHGFTFKEQVKFDDCKLTRPLPFDFGIYEGNKLKALIEYQGIQHYKYNELFDKNDPLKDRKKRDHIKRNWCKQHNIPLIEIPYKNRRSSLTEIKKTVKFYLDRKLIPNQALVKTKEGVTTR</sequence>
<dbReference type="Proteomes" id="UP000510660">
    <property type="component" value="Chromosome"/>
</dbReference>
<dbReference type="InterPro" id="IPR048793">
    <property type="entry name" value="CapR_dom"/>
</dbReference>
<organism evidence="2 3">
    <name type="scientific">Lactobacillus crispatus</name>
    <dbReference type="NCBI Taxonomy" id="47770"/>
    <lineage>
        <taxon>Bacteria</taxon>
        <taxon>Bacillati</taxon>
        <taxon>Bacillota</taxon>
        <taxon>Bacilli</taxon>
        <taxon>Lactobacillales</taxon>
        <taxon>Lactobacillaceae</taxon>
        <taxon>Lactobacillus</taxon>
    </lineage>
</organism>
<reference evidence="2 3" key="1">
    <citation type="submission" date="2020-01" db="EMBL/GenBank/DDBJ databases">
        <title>Complete and circular genome sequences of six lactobacillus isolates from horses.</title>
        <authorList>
            <person name="Hassan H.M."/>
        </authorList>
    </citation>
    <scope>NUCLEOTIDE SEQUENCE [LARGE SCALE GENOMIC DNA]</scope>
    <source>
        <strain evidence="2 3">1D</strain>
    </source>
</reference>
<dbReference type="Gene3D" id="3.40.960.10">
    <property type="entry name" value="VSR Endonuclease"/>
    <property type="match status" value="1"/>
</dbReference>
<dbReference type="Pfam" id="PF21817">
    <property type="entry name" value="CapR"/>
    <property type="match status" value="1"/>
</dbReference>
<evidence type="ECO:0000313" key="3">
    <source>
        <dbReference type="Proteomes" id="UP000510660"/>
    </source>
</evidence>
<proteinExistence type="predicted"/>
<dbReference type="AlphaFoldDB" id="A0A7H9E8T9"/>
<accession>A0A7H9E8T9</accession>
<dbReference type="EMBL" id="CP047415">
    <property type="protein sequence ID" value="QLL73787.1"/>
    <property type="molecule type" value="Genomic_DNA"/>
</dbReference>